<organism evidence="1 2">
    <name type="scientific">Lynx canadensis</name>
    <name type="common">Canada lynx</name>
    <name type="synonym">Felis canadensis</name>
    <dbReference type="NCBI Taxonomy" id="61383"/>
    <lineage>
        <taxon>Eukaryota</taxon>
        <taxon>Metazoa</taxon>
        <taxon>Chordata</taxon>
        <taxon>Craniata</taxon>
        <taxon>Vertebrata</taxon>
        <taxon>Euteleostomi</taxon>
        <taxon>Mammalia</taxon>
        <taxon>Eutheria</taxon>
        <taxon>Laurasiatheria</taxon>
        <taxon>Carnivora</taxon>
        <taxon>Feliformia</taxon>
        <taxon>Felidae</taxon>
        <taxon>Felinae</taxon>
        <taxon>Lynx</taxon>
    </lineage>
</organism>
<evidence type="ECO:0000313" key="1">
    <source>
        <dbReference type="Ensembl" id="ENSLCNP00005002804.1"/>
    </source>
</evidence>
<keyword evidence="2" id="KW-1185">Reference proteome</keyword>
<reference evidence="1" key="2">
    <citation type="submission" date="2025-09" db="UniProtKB">
        <authorList>
            <consortium name="Ensembl"/>
        </authorList>
    </citation>
    <scope>IDENTIFICATION</scope>
</reference>
<proteinExistence type="predicted"/>
<sequence>MTSTDYSTYSQAAAQQGQYLCYPAHSRISTDHTGIYGQQNCGTYGQPTDVSSTQPQTTATYGQIICATSCGQPTVGYTTPRFDLGSISGGGLPSTILFHPWVLTVAGVAPVACGEEEVSAWTTVVLVECSEVALVKTEVASVVVGAWTEVALVEEN</sequence>
<dbReference type="Proteomes" id="UP000472241">
    <property type="component" value="Unplaced"/>
</dbReference>
<accession>A0A667FS54</accession>
<dbReference type="AlphaFoldDB" id="A0A667FS54"/>
<name>A0A667FS54_LYNCA</name>
<evidence type="ECO:0000313" key="2">
    <source>
        <dbReference type="Proteomes" id="UP000472241"/>
    </source>
</evidence>
<reference evidence="1" key="1">
    <citation type="submission" date="2025-08" db="UniProtKB">
        <authorList>
            <consortium name="Ensembl"/>
        </authorList>
    </citation>
    <scope>IDENTIFICATION</scope>
</reference>
<dbReference type="Ensembl" id="ENSLCNT00005003215.1">
    <property type="protein sequence ID" value="ENSLCNP00005002804.1"/>
    <property type="gene ID" value="ENSLCNG00005002009.1"/>
</dbReference>
<protein>
    <submittedName>
        <fullName evidence="1">Uncharacterized protein</fullName>
    </submittedName>
</protein>